<dbReference type="EMBL" id="LSBH01000005">
    <property type="protein sequence ID" value="OAQ78887.1"/>
    <property type="molecule type" value="Genomic_DNA"/>
</dbReference>
<evidence type="ECO:0000313" key="4">
    <source>
        <dbReference type="Proteomes" id="UP000078240"/>
    </source>
</evidence>
<feature type="region of interest" description="Disordered" evidence="1">
    <location>
        <begin position="15"/>
        <end position="51"/>
    </location>
</feature>
<protein>
    <submittedName>
        <fullName evidence="2">Uncharacterized protein</fullName>
    </submittedName>
</protein>
<dbReference type="EMBL" id="LSBI01000002">
    <property type="protein sequence ID" value="OAQ93369.1"/>
    <property type="molecule type" value="Genomic_DNA"/>
</dbReference>
<reference evidence="2 4" key="1">
    <citation type="submission" date="2016-01" db="EMBL/GenBank/DDBJ databases">
        <title>Biosynthesis of antibiotic leucinostatins and their inhibition on Phytophthora in bio-control Purpureocillium lilacinum.</title>
        <authorList>
            <person name="Wang G."/>
            <person name="Liu Z."/>
            <person name="Lin R."/>
            <person name="Li E."/>
            <person name="Mao Z."/>
            <person name="Ling J."/>
            <person name="Yin W."/>
            <person name="Xie B."/>
        </authorList>
    </citation>
    <scope>NUCLEOTIDE SEQUENCE [LARGE SCALE GENOMIC DNA]</scope>
    <source>
        <strain evidence="2">PLBJ-1</strain>
        <strain evidence="3">PLFJ-1</strain>
    </source>
</reference>
<dbReference type="Proteomes" id="UP000078340">
    <property type="component" value="Unassembled WGS sequence"/>
</dbReference>
<feature type="compositionally biased region" description="Basic and acidic residues" evidence="1">
    <location>
        <begin position="25"/>
        <end position="51"/>
    </location>
</feature>
<dbReference type="Proteomes" id="UP000078240">
    <property type="component" value="Unassembled WGS sequence"/>
</dbReference>
<sequence>MLCARLFGLRCAAAAGRRGGGHGLRAQEERRGTPGGGREGRSSGRRTHENLRVVGSRHEMVVLEEVDGGTECVTGEGALFRWL</sequence>
<organism evidence="2 4">
    <name type="scientific">Purpureocillium lilacinum</name>
    <name type="common">Paecilomyces lilacinus</name>
    <dbReference type="NCBI Taxonomy" id="33203"/>
    <lineage>
        <taxon>Eukaryota</taxon>
        <taxon>Fungi</taxon>
        <taxon>Dikarya</taxon>
        <taxon>Ascomycota</taxon>
        <taxon>Pezizomycotina</taxon>
        <taxon>Sordariomycetes</taxon>
        <taxon>Hypocreomycetidae</taxon>
        <taxon>Hypocreales</taxon>
        <taxon>Ophiocordycipitaceae</taxon>
        <taxon>Purpureocillium</taxon>
    </lineage>
</organism>
<evidence type="ECO:0000256" key="1">
    <source>
        <dbReference type="SAM" id="MobiDB-lite"/>
    </source>
</evidence>
<gene>
    <name evidence="2" type="ORF">VFPBJ_07008</name>
    <name evidence="3" type="ORF">VFPFJ_02531</name>
</gene>
<evidence type="ECO:0000313" key="2">
    <source>
        <dbReference type="EMBL" id="OAQ78887.1"/>
    </source>
</evidence>
<name>A0A179GLX2_PURLI</name>
<accession>A0A179GLX2</accession>
<comment type="caution">
    <text evidence="2">The sequence shown here is derived from an EMBL/GenBank/DDBJ whole genome shotgun (WGS) entry which is preliminary data.</text>
</comment>
<dbReference type="AlphaFoldDB" id="A0A179GLX2"/>
<evidence type="ECO:0000313" key="3">
    <source>
        <dbReference type="EMBL" id="OAQ93369.1"/>
    </source>
</evidence>
<proteinExistence type="predicted"/>